<reference evidence="1 2" key="1">
    <citation type="submission" date="2019-09" db="EMBL/GenBank/DDBJ databases">
        <title>Phylogeny of genus Pseudoclavibacter and closely related genus.</title>
        <authorList>
            <person name="Li Y."/>
        </authorList>
    </citation>
    <scope>NUCLEOTIDE SEQUENCE [LARGE SCALE GENOMIC DNA]</scope>
    <source>
        <strain evidence="1 2">EGI 60007</strain>
    </source>
</reference>
<organism evidence="1 2">
    <name type="scientific">Pseudoclavibacter endophyticus</name>
    <dbReference type="NCBI Taxonomy" id="1778590"/>
    <lineage>
        <taxon>Bacteria</taxon>
        <taxon>Bacillati</taxon>
        <taxon>Actinomycetota</taxon>
        <taxon>Actinomycetes</taxon>
        <taxon>Micrococcales</taxon>
        <taxon>Microbacteriaceae</taxon>
        <taxon>Pseudoclavibacter</taxon>
    </lineage>
</organism>
<dbReference type="Pfam" id="PF20060">
    <property type="entry name" value="DUF6459"/>
    <property type="match status" value="1"/>
</dbReference>
<dbReference type="EMBL" id="WBJY01000001">
    <property type="protein sequence ID" value="KAB1649153.1"/>
    <property type="molecule type" value="Genomic_DNA"/>
</dbReference>
<name>A0A6H9WIT6_9MICO</name>
<dbReference type="InterPro" id="IPR045596">
    <property type="entry name" value="DUF6459"/>
</dbReference>
<keyword evidence="2" id="KW-1185">Reference proteome</keyword>
<dbReference type="OrthoDB" id="3266345at2"/>
<gene>
    <name evidence="1" type="ORF">F8O04_02400</name>
</gene>
<dbReference type="AlphaFoldDB" id="A0A6H9WIT6"/>
<evidence type="ECO:0000313" key="1">
    <source>
        <dbReference type="EMBL" id="KAB1649153.1"/>
    </source>
</evidence>
<protein>
    <submittedName>
        <fullName evidence="1">3-hydroxyacyl-CoA dehydrogenase</fullName>
    </submittedName>
</protein>
<dbReference type="RefSeq" id="WP_158027745.1">
    <property type="nucleotide sequence ID" value="NZ_BMHG01000001.1"/>
</dbReference>
<comment type="caution">
    <text evidence="1">The sequence shown here is derived from an EMBL/GenBank/DDBJ whole genome shotgun (WGS) entry which is preliminary data.</text>
</comment>
<evidence type="ECO:0000313" key="2">
    <source>
        <dbReference type="Proteomes" id="UP000431744"/>
    </source>
</evidence>
<sequence>MAATAPMVVNAAPARGDVAAAGTGAQSEAERRRRLEALATNVARCALEAIAGTRDLDQLARWVTPGVYRALLTRVQHAERARRARRRAVSRAHVRVRAVTAQHDVGATEATVVVELGPRVRAVCVRLEPEASRWRASSVSVL</sequence>
<accession>A0A6H9WIT6</accession>
<dbReference type="Proteomes" id="UP000431744">
    <property type="component" value="Unassembled WGS sequence"/>
</dbReference>
<proteinExistence type="predicted"/>